<keyword evidence="2" id="KW-1185">Reference proteome</keyword>
<dbReference type="AlphaFoldDB" id="A0AAU6WTL4"/>
<protein>
    <submittedName>
        <fullName evidence="1">RHS repeat-associated core domain-containing protein</fullName>
    </submittedName>
</protein>
<dbReference type="EMBL" id="CP154834">
    <property type="protein sequence ID" value="XAO75789.1"/>
    <property type="molecule type" value="Genomic_DNA"/>
</dbReference>
<evidence type="ECO:0000313" key="1">
    <source>
        <dbReference type="EMBL" id="XAO75789.1"/>
    </source>
</evidence>
<reference evidence="1 2" key="1">
    <citation type="submission" date="2024-04" db="EMBL/GenBank/DDBJ databases">
        <title>Genome sequencing and assembly of rice foliar adapted Chryseobacterium endophyticum OsEnb-ALM-A6.</title>
        <authorList>
            <person name="Kumar S."/>
            <person name="Javed M."/>
            <person name="Chouhan V."/>
            <person name="Charishma K."/>
            <person name="Patel A."/>
            <person name="Kumar M."/>
            <person name="Sahu K.P."/>
            <person name="Kumar A."/>
        </authorList>
    </citation>
    <scope>NUCLEOTIDE SEQUENCE [LARGE SCALE GENOMIC DNA]</scope>
    <source>
        <strain evidence="1 2">OsEnb-ALM-A6</strain>
    </source>
</reference>
<organism evidence="1 2">
    <name type="scientific">Chryseobacterium endophyticum</name>
    <dbReference type="NCBI Taxonomy" id="1854762"/>
    <lineage>
        <taxon>Bacteria</taxon>
        <taxon>Pseudomonadati</taxon>
        <taxon>Bacteroidota</taxon>
        <taxon>Flavobacteriia</taxon>
        <taxon>Flavobacteriales</taxon>
        <taxon>Weeksellaceae</taxon>
        <taxon>Chryseobacterium group</taxon>
        <taxon>Chryseobacterium</taxon>
    </lineage>
</organism>
<dbReference type="InterPro" id="IPR022385">
    <property type="entry name" value="Rhs_assc_core"/>
</dbReference>
<dbReference type="Gene3D" id="2.180.10.10">
    <property type="entry name" value="RHS repeat-associated core"/>
    <property type="match status" value="1"/>
</dbReference>
<dbReference type="Proteomes" id="UP001463665">
    <property type="component" value="Chromosome"/>
</dbReference>
<dbReference type="NCBIfam" id="TIGR03696">
    <property type="entry name" value="Rhs_assc_core"/>
    <property type="match status" value="1"/>
</dbReference>
<sequence>MAPQARAMERQAYSLDNFVPLDPTPVMLKNPDLDFFPTAEGFYDYKKDQYIYQYKDHLGNARVSFGRNSAGNLELVDVNDYYPFGMNHLKSGNAFFGAGSYKNYKYNGKELQETGMYDYGARFYMPDIGRWG</sequence>
<accession>A0AAU6WTL4</accession>
<gene>
    <name evidence="1" type="ORF">AAFP95_08015</name>
</gene>
<dbReference type="RefSeq" id="WP_345767357.1">
    <property type="nucleotide sequence ID" value="NZ_CP154834.1"/>
</dbReference>
<name>A0AAU6WTL4_9FLAO</name>
<proteinExistence type="predicted"/>
<evidence type="ECO:0000313" key="2">
    <source>
        <dbReference type="Proteomes" id="UP001463665"/>
    </source>
</evidence>